<organism evidence="1 2">
    <name type="scientific">Hygrophoropsis aurantiaca</name>
    <dbReference type="NCBI Taxonomy" id="72124"/>
    <lineage>
        <taxon>Eukaryota</taxon>
        <taxon>Fungi</taxon>
        <taxon>Dikarya</taxon>
        <taxon>Basidiomycota</taxon>
        <taxon>Agaricomycotina</taxon>
        <taxon>Agaricomycetes</taxon>
        <taxon>Agaricomycetidae</taxon>
        <taxon>Boletales</taxon>
        <taxon>Coniophorineae</taxon>
        <taxon>Hygrophoropsidaceae</taxon>
        <taxon>Hygrophoropsis</taxon>
    </lineage>
</organism>
<keyword evidence="2" id="KW-1185">Reference proteome</keyword>
<protein>
    <submittedName>
        <fullName evidence="1">Uncharacterized protein</fullName>
    </submittedName>
</protein>
<sequence length="362" mass="39651">MSTSSSLLALKSVSSRSSATSSSTGTSLGSDYDSDYPTLSSGMTSPADEDIHSLNQVSKGDQKTRRSSIGGFRMKPSETAQTPPSRTLSVAMRKVRRALTMFRRKRMDGIQIALPAKVSSAFSTAAESFYSLPNGQLSEQDLRAHPIQEAGVRRFGTVTGSTIVDSAFRRPRAQRLRLSNFSTLSRSVDLSAVLTTQTPEIKKTDRPDALKVHPDFQSLLGHILRFLFFLPWCAAVGAALLLFPAQLDAITFAPGYIAHSPRGIKRFSHWADCAIHHVVIFLAFAAVLIYYDKTVGVPLGGALVSRFVYVWNDFRIDRSIPLGEDNRQTLFLLATDRAFAGEEFVVRDASGVIVHATELSMD</sequence>
<dbReference type="Proteomes" id="UP000790377">
    <property type="component" value="Unassembled WGS sequence"/>
</dbReference>
<dbReference type="EMBL" id="MU267677">
    <property type="protein sequence ID" value="KAH7911472.1"/>
    <property type="molecule type" value="Genomic_DNA"/>
</dbReference>
<reference evidence="1" key="1">
    <citation type="journal article" date="2021" name="New Phytol.">
        <title>Evolutionary innovations through gain and loss of genes in the ectomycorrhizal Boletales.</title>
        <authorList>
            <person name="Wu G."/>
            <person name="Miyauchi S."/>
            <person name="Morin E."/>
            <person name="Kuo A."/>
            <person name="Drula E."/>
            <person name="Varga T."/>
            <person name="Kohler A."/>
            <person name="Feng B."/>
            <person name="Cao Y."/>
            <person name="Lipzen A."/>
            <person name="Daum C."/>
            <person name="Hundley H."/>
            <person name="Pangilinan J."/>
            <person name="Johnson J."/>
            <person name="Barry K."/>
            <person name="LaButti K."/>
            <person name="Ng V."/>
            <person name="Ahrendt S."/>
            <person name="Min B."/>
            <person name="Choi I.G."/>
            <person name="Park H."/>
            <person name="Plett J.M."/>
            <person name="Magnuson J."/>
            <person name="Spatafora J.W."/>
            <person name="Nagy L.G."/>
            <person name="Henrissat B."/>
            <person name="Grigoriev I.V."/>
            <person name="Yang Z.L."/>
            <person name="Xu J."/>
            <person name="Martin F.M."/>
        </authorList>
    </citation>
    <scope>NUCLEOTIDE SEQUENCE</scope>
    <source>
        <strain evidence="1">ATCC 28755</strain>
    </source>
</reference>
<proteinExistence type="predicted"/>
<evidence type="ECO:0000313" key="2">
    <source>
        <dbReference type="Proteomes" id="UP000790377"/>
    </source>
</evidence>
<gene>
    <name evidence="1" type="ORF">BJ138DRAFT_1150577</name>
</gene>
<comment type="caution">
    <text evidence="1">The sequence shown here is derived from an EMBL/GenBank/DDBJ whole genome shotgun (WGS) entry which is preliminary data.</text>
</comment>
<accession>A0ACB8ADV9</accession>
<evidence type="ECO:0000313" key="1">
    <source>
        <dbReference type="EMBL" id="KAH7911472.1"/>
    </source>
</evidence>
<name>A0ACB8ADV9_9AGAM</name>